<gene>
    <name evidence="4" type="ORF">ETAA8_41080</name>
</gene>
<evidence type="ECO:0000313" key="4">
    <source>
        <dbReference type="EMBL" id="QDU29002.1"/>
    </source>
</evidence>
<protein>
    <recommendedName>
        <fullName evidence="3">Sialate O-acetylesterase domain-containing protein</fullName>
    </recommendedName>
</protein>
<dbReference type="PANTHER" id="PTHR31988:SF19">
    <property type="entry name" value="9-O-ACETYL-N-ACETYLNEURAMINIC ACID DEACETYLASE-RELATED"/>
    <property type="match status" value="1"/>
</dbReference>
<dbReference type="Proteomes" id="UP000315017">
    <property type="component" value="Chromosome"/>
</dbReference>
<dbReference type="KEGG" id="aagg:ETAA8_41080"/>
<accession>A0A517YFP9</accession>
<sequence precursor="true">MNIQRCCLIVTQTVLWASAWATASVFATDKPVKVYILSGQSNMVGIGQVTGGGSRWGAEFIDPILSVYSGKYDPKTDYDKLEPVKTLKLESFGGTNPTPYPGGGTQIVRGDIQITTTGVYEFRPGYVESTHNIMEVEGKEVHRHEPGKDAVYTHLKLTAGKKVHFKITYLTEHANGLGWLARTDISGTLATVVKQDGKFPYLVDKKGNWVQRDDVWYKGVVTATANKWLSIGCGAGDNNIGPELGFGHMVGDHHDEPVLLLKASQGNRSLGWDYLPPGSKQFEQDGYVYAGYKDSPAKWETGSKPQPINWYAGKQYDDCFGEVHRVLNNFDKEFPHWKGRGYEIAGFVWWQGHKDGGEPYASRYEQNLMHLIKALRKEFAAPQAPFVIATIGFDGWKLAGPHKIVAEAQLAVSGDKGKYPEFKGNVLTVESRDFWREADISPKNQGYHYNQNAETYMLVGEALGKGMVELLKQEKK</sequence>
<dbReference type="EMBL" id="CP036274">
    <property type="protein sequence ID" value="QDU29002.1"/>
    <property type="molecule type" value="Genomic_DNA"/>
</dbReference>
<name>A0A517YFP9_9BACT</name>
<dbReference type="InterPro" id="IPR036514">
    <property type="entry name" value="SGNH_hydro_sf"/>
</dbReference>
<dbReference type="InterPro" id="IPR052940">
    <property type="entry name" value="Carb_Esterase_6"/>
</dbReference>
<keyword evidence="5" id="KW-1185">Reference proteome</keyword>
<feature type="chain" id="PRO_5022055621" description="Sialate O-acetylesterase domain-containing protein" evidence="2">
    <location>
        <begin position="24"/>
        <end position="476"/>
    </location>
</feature>
<feature type="domain" description="Sialate O-acetylesterase" evidence="3">
    <location>
        <begin position="281"/>
        <end position="431"/>
    </location>
</feature>
<evidence type="ECO:0000313" key="5">
    <source>
        <dbReference type="Proteomes" id="UP000315017"/>
    </source>
</evidence>
<keyword evidence="2" id="KW-0732">Signal</keyword>
<reference evidence="4 5" key="1">
    <citation type="submission" date="2019-02" db="EMBL/GenBank/DDBJ databases">
        <title>Deep-cultivation of Planctomycetes and their phenomic and genomic characterization uncovers novel biology.</title>
        <authorList>
            <person name="Wiegand S."/>
            <person name="Jogler M."/>
            <person name="Boedeker C."/>
            <person name="Pinto D."/>
            <person name="Vollmers J."/>
            <person name="Rivas-Marin E."/>
            <person name="Kohn T."/>
            <person name="Peeters S.H."/>
            <person name="Heuer A."/>
            <person name="Rast P."/>
            <person name="Oberbeckmann S."/>
            <person name="Bunk B."/>
            <person name="Jeske O."/>
            <person name="Meyerdierks A."/>
            <person name="Storesund J.E."/>
            <person name="Kallscheuer N."/>
            <person name="Luecker S."/>
            <person name="Lage O.M."/>
            <person name="Pohl T."/>
            <person name="Merkel B.J."/>
            <person name="Hornburger P."/>
            <person name="Mueller R.-W."/>
            <person name="Bruemmer F."/>
            <person name="Labrenz M."/>
            <person name="Spormann A.M."/>
            <person name="Op den Camp H."/>
            <person name="Overmann J."/>
            <person name="Amann R."/>
            <person name="Jetten M.S.M."/>
            <person name="Mascher T."/>
            <person name="Medema M.H."/>
            <person name="Devos D.P."/>
            <person name="Kaster A.-K."/>
            <person name="Ovreas L."/>
            <person name="Rohde M."/>
            <person name="Galperin M.Y."/>
            <person name="Jogler C."/>
        </authorList>
    </citation>
    <scope>NUCLEOTIDE SEQUENCE [LARGE SCALE GENOMIC DNA]</scope>
    <source>
        <strain evidence="4 5">ETA_A8</strain>
    </source>
</reference>
<dbReference type="GO" id="GO:0016788">
    <property type="term" value="F:hydrolase activity, acting on ester bonds"/>
    <property type="evidence" value="ECO:0007669"/>
    <property type="project" value="UniProtKB-ARBA"/>
</dbReference>
<dbReference type="RefSeq" id="WP_145092191.1">
    <property type="nucleotide sequence ID" value="NZ_CP036274.1"/>
</dbReference>
<feature type="signal peptide" evidence="2">
    <location>
        <begin position="1"/>
        <end position="23"/>
    </location>
</feature>
<evidence type="ECO:0000256" key="2">
    <source>
        <dbReference type="SAM" id="SignalP"/>
    </source>
</evidence>
<keyword evidence="1" id="KW-0378">Hydrolase</keyword>
<dbReference type="Pfam" id="PF03629">
    <property type="entry name" value="SASA"/>
    <property type="match status" value="1"/>
</dbReference>
<proteinExistence type="predicted"/>
<dbReference type="InterPro" id="IPR005181">
    <property type="entry name" value="SASA"/>
</dbReference>
<dbReference type="SUPFAM" id="SSF52266">
    <property type="entry name" value="SGNH hydrolase"/>
    <property type="match status" value="1"/>
</dbReference>
<dbReference type="AlphaFoldDB" id="A0A517YFP9"/>
<dbReference type="PANTHER" id="PTHR31988">
    <property type="entry name" value="ESTERASE, PUTATIVE (DUF303)-RELATED"/>
    <property type="match status" value="1"/>
</dbReference>
<dbReference type="OrthoDB" id="9795554at2"/>
<evidence type="ECO:0000256" key="1">
    <source>
        <dbReference type="ARBA" id="ARBA00022801"/>
    </source>
</evidence>
<evidence type="ECO:0000259" key="3">
    <source>
        <dbReference type="Pfam" id="PF03629"/>
    </source>
</evidence>
<organism evidence="4 5">
    <name type="scientific">Anatilimnocola aggregata</name>
    <dbReference type="NCBI Taxonomy" id="2528021"/>
    <lineage>
        <taxon>Bacteria</taxon>
        <taxon>Pseudomonadati</taxon>
        <taxon>Planctomycetota</taxon>
        <taxon>Planctomycetia</taxon>
        <taxon>Pirellulales</taxon>
        <taxon>Pirellulaceae</taxon>
        <taxon>Anatilimnocola</taxon>
    </lineage>
</organism>
<dbReference type="Gene3D" id="3.40.50.1110">
    <property type="entry name" value="SGNH hydrolase"/>
    <property type="match status" value="1"/>
</dbReference>